<feature type="transmembrane region" description="Helical" evidence="8">
    <location>
        <begin position="71"/>
        <end position="88"/>
    </location>
</feature>
<dbReference type="GO" id="GO:0055085">
    <property type="term" value="P:transmembrane transport"/>
    <property type="evidence" value="ECO:0007669"/>
    <property type="project" value="TreeGrafter"/>
</dbReference>
<dbReference type="Proteomes" id="UP000050975">
    <property type="component" value="Unassembled WGS sequence"/>
</dbReference>
<evidence type="ECO:0000256" key="6">
    <source>
        <dbReference type="ARBA" id="ARBA00022989"/>
    </source>
</evidence>
<dbReference type="Pfam" id="PF01594">
    <property type="entry name" value="AI-2E_transport"/>
    <property type="match status" value="1"/>
</dbReference>
<feature type="transmembrane region" description="Helical" evidence="8">
    <location>
        <begin position="6"/>
        <end position="36"/>
    </location>
</feature>
<feature type="transmembrane region" description="Helical" evidence="8">
    <location>
        <begin position="250"/>
        <end position="267"/>
    </location>
</feature>
<reference evidence="9 10" key="1">
    <citation type="journal article" date="2015" name="Microbiome">
        <title>Genomic resolution of linkages in carbon, nitrogen, and sulfur cycling among widespread estuary sediment bacteria.</title>
        <authorList>
            <person name="Baker B.J."/>
            <person name="Lazar C.S."/>
            <person name="Teske A.P."/>
            <person name="Dick G.J."/>
        </authorList>
    </citation>
    <scope>NUCLEOTIDE SEQUENCE [LARGE SCALE GENOMIC DNA]</scope>
    <source>
        <strain evidence="9">SM1_77</strain>
    </source>
</reference>
<evidence type="ECO:0000256" key="3">
    <source>
        <dbReference type="ARBA" id="ARBA00022448"/>
    </source>
</evidence>
<dbReference type="PANTHER" id="PTHR21716:SF53">
    <property type="entry name" value="PERMEASE PERM-RELATED"/>
    <property type="match status" value="1"/>
</dbReference>
<keyword evidence="3" id="KW-0813">Transport</keyword>
<feature type="transmembrane region" description="Helical" evidence="8">
    <location>
        <begin position="48"/>
        <end position="65"/>
    </location>
</feature>
<evidence type="ECO:0000313" key="9">
    <source>
        <dbReference type="EMBL" id="KPL14246.1"/>
    </source>
</evidence>
<gene>
    <name evidence="9" type="ORF">AMJ74_03735</name>
</gene>
<keyword evidence="4" id="KW-1003">Cell membrane</keyword>
<dbReference type="GO" id="GO:0005886">
    <property type="term" value="C:plasma membrane"/>
    <property type="evidence" value="ECO:0007669"/>
    <property type="project" value="UniProtKB-SubCell"/>
</dbReference>
<evidence type="ECO:0000256" key="4">
    <source>
        <dbReference type="ARBA" id="ARBA00022475"/>
    </source>
</evidence>
<evidence type="ECO:0008006" key="11">
    <source>
        <dbReference type="Google" id="ProtNLM"/>
    </source>
</evidence>
<proteinExistence type="inferred from homology"/>
<evidence type="ECO:0000313" key="10">
    <source>
        <dbReference type="Proteomes" id="UP000050975"/>
    </source>
</evidence>
<evidence type="ECO:0000256" key="8">
    <source>
        <dbReference type="SAM" id="Phobius"/>
    </source>
</evidence>
<feature type="transmembrane region" description="Helical" evidence="8">
    <location>
        <begin position="188"/>
        <end position="210"/>
    </location>
</feature>
<evidence type="ECO:0000256" key="1">
    <source>
        <dbReference type="ARBA" id="ARBA00004651"/>
    </source>
</evidence>
<keyword evidence="6 8" id="KW-1133">Transmembrane helix</keyword>
<evidence type="ECO:0000256" key="2">
    <source>
        <dbReference type="ARBA" id="ARBA00009773"/>
    </source>
</evidence>
<name>A0A0S8JWP6_UNCW3</name>
<comment type="similarity">
    <text evidence="2">Belongs to the autoinducer-2 exporter (AI-2E) (TC 2.A.86) family.</text>
</comment>
<feature type="transmembrane region" description="Helical" evidence="8">
    <location>
        <begin position="97"/>
        <end position="122"/>
    </location>
</feature>
<dbReference type="EMBL" id="LJVE01000059">
    <property type="protein sequence ID" value="KPL14246.1"/>
    <property type="molecule type" value="Genomic_DNA"/>
</dbReference>
<keyword evidence="5 8" id="KW-0812">Transmembrane</keyword>
<dbReference type="AlphaFoldDB" id="A0A0S8JWP6"/>
<organism evidence="9 10">
    <name type="scientific">candidate division WOR_3 bacterium SM1_77</name>
    <dbReference type="NCBI Taxonomy" id="1703778"/>
    <lineage>
        <taxon>Bacteria</taxon>
        <taxon>Bacteria division WOR-3</taxon>
    </lineage>
</organism>
<feature type="transmembrane region" description="Helical" evidence="8">
    <location>
        <begin position="273"/>
        <end position="302"/>
    </location>
</feature>
<sequence length="383" mass="43233">MKNVVFYISIFLIAAFVILSETFSPVWLPIVVLVMLWPQRKTRNVRPVYLMTILLLLFYVLFNFFAILVPFIIGIGLAYILTPIVYFLERKRIPRTVAILTCLLPIIVVFPLLIFFIISGLIDELQGLIGKLPEVIHQGQIYFRVAIDKLTEWGVDIEPNIITNTLTTQLNNILVGFFTTISQIGKGIGSIIVVIYNLIIIPVSAYLFLADRNAIMEWFRNLFTREVGRRIDVFIEKLNVSLARFFRGQIVLMVVVGFIVGFALWILGIKYYLLLGIIAAVCNLIPNIGYVLSFIPAILIGLTSPSPLVNSIKIVSVYVGEQMIENLYLGPTIIGRASRLHPLIVMVVLIIGGMTFGFWGVVLAIPVTIFVREFMNYFLGLNI</sequence>
<accession>A0A0S8JWP6</accession>
<dbReference type="InterPro" id="IPR002549">
    <property type="entry name" value="AI-2E-like"/>
</dbReference>
<evidence type="ECO:0000256" key="7">
    <source>
        <dbReference type="ARBA" id="ARBA00023136"/>
    </source>
</evidence>
<comment type="caution">
    <text evidence="9">The sequence shown here is derived from an EMBL/GenBank/DDBJ whole genome shotgun (WGS) entry which is preliminary data.</text>
</comment>
<dbReference type="PANTHER" id="PTHR21716">
    <property type="entry name" value="TRANSMEMBRANE PROTEIN"/>
    <property type="match status" value="1"/>
</dbReference>
<evidence type="ECO:0000256" key="5">
    <source>
        <dbReference type="ARBA" id="ARBA00022692"/>
    </source>
</evidence>
<feature type="transmembrane region" description="Helical" evidence="8">
    <location>
        <begin position="343"/>
        <end position="371"/>
    </location>
</feature>
<protein>
    <recommendedName>
        <fullName evidence="11">Permease</fullName>
    </recommendedName>
</protein>
<comment type="subcellular location">
    <subcellularLocation>
        <location evidence="1">Cell membrane</location>
        <topology evidence="1">Multi-pass membrane protein</topology>
    </subcellularLocation>
</comment>
<keyword evidence="7 8" id="KW-0472">Membrane</keyword>